<feature type="compositionally biased region" description="Polar residues" evidence="2">
    <location>
        <begin position="134"/>
        <end position="157"/>
    </location>
</feature>
<evidence type="ECO:0000256" key="2">
    <source>
        <dbReference type="SAM" id="MobiDB-lite"/>
    </source>
</evidence>
<dbReference type="GO" id="GO:0003676">
    <property type="term" value="F:nucleic acid binding"/>
    <property type="evidence" value="ECO:0007669"/>
    <property type="project" value="InterPro"/>
</dbReference>
<dbReference type="AlphaFoldDB" id="A0A5N5GPV7"/>
<dbReference type="GO" id="GO:0008270">
    <property type="term" value="F:zinc ion binding"/>
    <property type="evidence" value="ECO:0007669"/>
    <property type="project" value="UniProtKB-KW"/>
</dbReference>
<reference evidence="5" key="2">
    <citation type="submission" date="2019-10" db="EMBL/GenBank/DDBJ databases">
        <title>A de novo genome assembly of a pear dwarfing rootstock.</title>
        <authorList>
            <person name="Wang F."/>
            <person name="Wang J."/>
            <person name="Li S."/>
            <person name="Zhang Y."/>
            <person name="Fang M."/>
            <person name="Ma L."/>
            <person name="Zhao Y."/>
            <person name="Jiang S."/>
        </authorList>
    </citation>
    <scope>NUCLEOTIDE SEQUENCE [LARGE SCALE GENOMIC DNA]</scope>
</reference>
<evidence type="ECO:0000259" key="3">
    <source>
        <dbReference type="PROSITE" id="PS50158"/>
    </source>
</evidence>
<feature type="compositionally biased region" description="Basic residues" evidence="2">
    <location>
        <begin position="232"/>
        <end position="241"/>
    </location>
</feature>
<organism evidence="4 5">
    <name type="scientific">Pyrus ussuriensis x Pyrus communis</name>
    <dbReference type="NCBI Taxonomy" id="2448454"/>
    <lineage>
        <taxon>Eukaryota</taxon>
        <taxon>Viridiplantae</taxon>
        <taxon>Streptophyta</taxon>
        <taxon>Embryophyta</taxon>
        <taxon>Tracheophyta</taxon>
        <taxon>Spermatophyta</taxon>
        <taxon>Magnoliopsida</taxon>
        <taxon>eudicotyledons</taxon>
        <taxon>Gunneridae</taxon>
        <taxon>Pentapetalae</taxon>
        <taxon>rosids</taxon>
        <taxon>fabids</taxon>
        <taxon>Rosales</taxon>
        <taxon>Rosaceae</taxon>
        <taxon>Amygdaloideae</taxon>
        <taxon>Maleae</taxon>
        <taxon>Pyrus</taxon>
    </lineage>
</organism>
<keyword evidence="1" id="KW-0479">Metal-binding</keyword>
<dbReference type="PROSITE" id="PS50158">
    <property type="entry name" value="ZF_CCHC"/>
    <property type="match status" value="1"/>
</dbReference>
<reference evidence="4 5" key="1">
    <citation type="submission" date="2019-09" db="EMBL/GenBank/DDBJ databases">
        <authorList>
            <person name="Ou C."/>
        </authorList>
    </citation>
    <scope>NUCLEOTIDE SEQUENCE [LARGE SCALE GENOMIC DNA]</scope>
    <source>
        <strain evidence="4">S2</strain>
        <tissue evidence="4">Leaf</tissue>
    </source>
</reference>
<feature type="domain" description="CCHC-type" evidence="3">
    <location>
        <begin position="124"/>
        <end position="139"/>
    </location>
</feature>
<evidence type="ECO:0000313" key="5">
    <source>
        <dbReference type="Proteomes" id="UP000327157"/>
    </source>
</evidence>
<comment type="caution">
    <text evidence="4">The sequence shown here is derived from an EMBL/GenBank/DDBJ whole genome shotgun (WGS) entry which is preliminary data.</text>
</comment>
<sequence>MDSFNCFGNYLGNGQYQVHTFVGSMFVLCGIPCPHAISAIARKEASPQEFVHSLYERPAYDRCYEGYIASMTRKEQWKRTYLWPIKPSFYHKQPGKPKGKRIKAPYEIKNGATKLRKYDVVMHCQTCGEEGHNKTSCPQSHRRTVGTSISKGSSSNAKGPKATKGNNTIRGLSSKAKGLSTIAKETGARHHSGAAPSQTRPQGTSKLHVNRGGRVNQVTKKANEMASQPQHVAKKARPWRV</sequence>
<accession>A0A5N5GPV7</accession>
<feature type="compositionally biased region" description="Polar residues" evidence="2">
    <location>
        <begin position="216"/>
        <end position="230"/>
    </location>
</feature>
<dbReference type="InterPro" id="IPR001878">
    <property type="entry name" value="Znf_CCHC"/>
</dbReference>
<proteinExistence type="predicted"/>
<evidence type="ECO:0000256" key="1">
    <source>
        <dbReference type="PROSITE-ProRule" id="PRU00047"/>
    </source>
</evidence>
<dbReference type="EMBL" id="SMOL01000401">
    <property type="protein sequence ID" value="KAB2617605.1"/>
    <property type="molecule type" value="Genomic_DNA"/>
</dbReference>
<feature type="region of interest" description="Disordered" evidence="2">
    <location>
        <begin position="129"/>
        <end position="241"/>
    </location>
</feature>
<evidence type="ECO:0000313" key="4">
    <source>
        <dbReference type="EMBL" id="KAB2617605.1"/>
    </source>
</evidence>
<name>A0A5N5GPV7_9ROSA</name>
<reference evidence="4 5" key="3">
    <citation type="submission" date="2019-11" db="EMBL/GenBank/DDBJ databases">
        <title>A de novo genome assembly of a pear dwarfing rootstock.</title>
        <authorList>
            <person name="Wang F."/>
            <person name="Wang J."/>
            <person name="Li S."/>
            <person name="Zhang Y."/>
            <person name="Fang M."/>
            <person name="Ma L."/>
            <person name="Zhao Y."/>
            <person name="Jiang S."/>
        </authorList>
    </citation>
    <scope>NUCLEOTIDE SEQUENCE [LARGE SCALE GENOMIC DNA]</scope>
    <source>
        <strain evidence="4">S2</strain>
        <tissue evidence="4">Leaf</tissue>
    </source>
</reference>
<keyword evidence="1" id="KW-0862">Zinc</keyword>
<dbReference type="Proteomes" id="UP000327157">
    <property type="component" value="Chromosome 15"/>
</dbReference>
<keyword evidence="5" id="KW-1185">Reference proteome</keyword>
<gene>
    <name evidence="4" type="ORF">D8674_013474</name>
</gene>
<feature type="compositionally biased region" description="Polar residues" evidence="2">
    <location>
        <begin position="195"/>
        <end position="207"/>
    </location>
</feature>
<protein>
    <recommendedName>
        <fullName evidence="3">CCHC-type domain-containing protein</fullName>
    </recommendedName>
</protein>
<keyword evidence="1" id="KW-0863">Zinc-finger</keyword>
<dbReference type="OrthoDB" id="1166147at2759"/>